<dbReference type="PATRIC" id="fig|1262666.3.peg.1809"/>
<evidence type="ECO:0000313" key="2">
    <source>
        <dbReference type="Proteomes" id="UP000011922"/>
    </source>
</evidence>
<dbReference type="AlphaFoldDB" id="M5PTV7"/>
<accession>M5PTV7</accession>
<proteinExistence type="predicted"/>
<organism evidence="1 2">
    <name type="scientific">Desulfocurvibacter africanus PCS</name>
    <dbReference type="NCBI Taxonomy" id="1262666"/>
    <lineage>
        <taxon>Bacteria</taxon>
        <taxon>Pseudomonadati</taxon>
        <taxon>Thermodesulfobacteriota</taxon>
        <taxon>Desulfovibrionia</taxon>
        <taxon>Desulfovibrionales</taxon>
        <taxon>Desulfovibrionaceae</taxon>
        <taxon>Desulfocurvibacter</taxon>
    </lineage>
</organism>
<sequence>MHSQDSPVALEMLAANISFWIMFRLKICMLARMASFLPAFHSH</sequence>
<evidence type="ECO:0000313" key="1">
    <source>
        <dbReference type="EMBL" id="EMG37494.1"/>
    </source>
</evidence>
<comment type="caution">
    <text evidence="1">The sequence shown here is derived from an EMBL/GenBank/DDBJ whole genome shotgun (WGS) entry which is preliminary data.</text>
</comment>
<dbReference type="Proteomes" id="UP000011922">
    <property type="component" value="Unassembled WGS sequence"/>
</dbReference>
<name>M5PTV7_DESAF</name>
<gene>
    <name evidence="1" type="ORF">PCS_01785</name>
</gene>
<reference evidence="1 2" key="1">
    <citation type="journal article" date="2013" name="Genome Announc.">
        <title>Draft Genome Sequence for Desulfovibrio africanus Strain PCS.</title>
        <authorList>
            <person name="Brown S.D."/>
            <person name="Utturkar S.M."/>
            <person name="Arkin A.P."/>
            <person name="Deutschbauer A.M."/>
            <person name="Elias D.A."/>
            <person name="Hazen T.C."/>
            <person name="Chakraborty R."/>
        </authorList>
    </citation>
    <scope>NUCLEOTIDE SEQUENCE [LARGE SCALE GENOMIC DNA]</scope>
    <source>
        <strain evidence="1 2">PCS</strain>
    </source>
</reference>
<protein>
    <submittedName>
        <fullName evidence="1">Uncharacterized protein</fullName>
    </submittedName>
</protein>
<dbReference type="EMBL" id="AOSV01000018">
    <property type="protein sequence ID" value="EMG37494.1"/>
    <property type="molecule type" value="Genomic_DNA"/>
</dbReference>